<keyword evidence="2" id="KW-1185">Reference proteome</keyword>
<comment type="caution">
    <text evidence="1">The sequence shown here is derived from an EMBL/GenBank/DDBJ whole genome shotgun (WGS) entry which is preliminary data.</text>
</comment>
<dbReference type="AlphaFoldDB" id="A0A3S4ZTR4"/>
<gene>
    <name evidence="1" type="ORF">PXEA_LOCUS13011</name>
</gene>
<evidence type="ECO:0000313" key="2">
    <source>
        <dbReference type="Proteomes" id="UP000784294"/>
    </source>
</evidence>
<evidence type="ECO:0000313" key="1">
    <source>
        <dbReference type="EMBL" id="VEL19571.1"/>
    </source>
</evidence>
<protein>
    <submittedName>
        <fullName evidence="1">Uncharacterized protein</fullName>
    </submittedName>
</protein>
<organism evidence="1 2">
    <name type="scientific">Protopolystoma xenopodis</name>
    <dbReference type="NCBI Taxonomy" id="117903"/>
    <lineage>
        <taxon>Eukaryota</taxon>
        <taxon>Metazoa</taxon>
        <taxon>Spiralia</taxon>
        <taxon>Lophotrochozoa</taxon>
        <taxon>Platyhelminthes</taxon>
        <taxon>Monogenea</taxon>
        <taxon>Polyopisthocotylea</taxon>
        <taxon>Polystomatidea</taxon>
        <taxon>Polystomatidae</taxon>
        <taxon>Protopolystoma</taxon>
    </lineage>
</organism>
<accession>A0A3S4ZTR4</accession>
<proteinExistence type="predicted"/>
<name>A0A3S4ZTR4_9PLAT</name>
<dbReference type="Proteomes" id="UP000784294">
    <property type="component" value="Unassembled WGS sequence"/>
</dbReference>
<reference evidence="1" key="1">
    <citation type="submission" date="2018-11" db="EMBL/GenBank/DDBJ databases">
        <authorList>
            <consortium name="Pathogen Informatics"/>
        </authorList>
    </citation>
    <scope>NUCLEOTIDE SEQUENCE</scope>
</reference>
<dbReference type="EMBL" id="CAAALY010042176">
    <property type="protein sequence ID" value="VEL19571.1"/>
    <property type="molecule type" value="Genomic_DNA"/>
</dbReference>
<sequence length="92" mass="10590">MCSHELPSVWKTYEPEHSLSVADLKEAMNSRMDQVPVDSRIPKQLFDFYEDNLKMFGRLVGLQKLAASNFFCPCFMGFQVGFRSKAYICVIT</sequence>